<comment type="similarity">
    <text evidence="4">Belongs to the cyclic nucleotide phosphodiesterase class-III family.</text>
</comment>
<dbReference type="GO" id="GO:0016787">
    <property type="term" value="F:hydrolase activity"/>
    <property type="evidence" value="ECO:0007669"/>
    <property type="project" value="UniProtKB-KW"/>
</dbReference>
<dbReference type="SUPFAM" id="SSF56300">
    <property type="entry name" value="Metallo-dependent phosphatases"/>
    <property type="match status" value="1"/>
</dbReference>
<protein>
    <submittedName>
        <fullName evidence="6">Icc protein</fullName>
    </submittedName>
</protein>
<evidence type="ECO:0000313" key="6">
    <source>
        <dbReference type="EMBL" id="MBB6482569.1"/>
    </source>
</evidence>
<dbReference type="AlphaFoldDB" id="A0A841RIK8"/>
<proteinExistence type="inferred from homology"/>
<dbReference type="EMBL" id="JACHGJ010000013">
    <property type="protein sequence ID" value="MBB6482569.1"/>
    <property type="molecule type" value="Genomic_DNA"/>
</dbReference>
<keyword evidence="7" id="KW-1185">Reference proteome</keyword>
<evidence type="ECO:0000256" key="4">
    <source>
        <dbReference type="ARBA" id="ARBA00025742"/>
    </source>
</evidence>
<dbReference type="InterPro" id="IPR004843">
    <property type="entry name" value="Calcineurin-like_PHP"/>
</dbReference>
<dbReference type="PANTHER" id="PTHR42988:SF2">
    <property type="entry name" value="CYCLIC NUCLEOTIDE PHOSPHODIESTERASE CBUA0032-RELATED"/>
    <property type="match status" value="1"/>
</dbReference>
<evidence type="ECO:0000313" key="7">
    <source>
        <dbReference type="Proteomes" id="UP000587760"/>
    </source>
</evidence>
<feature type="domain" description="Calcineurin-like phosphoesterase" evidence="5">
    <location>
        <begin position="4"/>
        <end position="189"/>
    </location>
</feature>
<reference evidence="6 7" key="1">
    <citation type="submission" date="2020-08" db="EMBL/GenBank/DDBJ databases">
        <title>Genomic Encyclopedia of Type Strains, Phase IV (KMG-IV): sequencing the most valuable type-strain genomes for metagenomic binning, comparative biology and taxonomic classification.</title>
        <authorList>
            <person name="Goeker M."/>
        </authorList>
    </citation>
    <scope>NUCLEOTIDE SEQUENCE [LARGE SCALE GENOMIC DNA]</scope>
    <source>
        <strain evidence="6 7">DSM 2461</strain>
    </source>
</reference>
<dbReference type="Pfam" id="PF00149">
    <property type="entry name" value="Metallophos"/>
    <property type="match status" value="1"/>
</dbReference>
<name>A0A841RIK8_9SPIO</name>
<organism evidence="6 7">
    <name type="scientific">Spirochaeta isovalerica</name>
    <dbReference type="NCBI Taxonomy" id="150"/>
    <lineage>
        <taxon>Bacteria</taxon>
        <taxon>Pseudomonadati</taxon>
        <taxon>Spirochaetota</taxon>
        <taxon>Spirochaetia</taxon>
        <taxon>Spirochaetales</taxon>
        <taxon>Spirochaetaceae</taxon>
        <taxon>Spirochaeta</taxon>
    </lineage>
</organism>
<keyword evidence="1" id="KW-0479">Metal-binding</keyword>
<evidence type="ECO:0000256" key="1">
    <source>
        <dbReference type="ARBA" id="ARBA00022723"/>
    </source>
</evidence>
<dbReference type="Proteomes" id="UP000587760">
    <property type="component" value="Unassembled WGS sequence"/>
</dbReference>
<accession>A0A841RIK8</accession>
<dbReference type="PANTHER" id="PTHR42988">
    <property type="entry name" value="PHOSPHOHYDROLASE"/>
    <property type="match status" value="1"/>
</dbReference>
<comment type="caution">
    <text evidence="6">The sequence shown here is derived from an EMBL/GenBank/DDBJ whole genome shotgun (WGS) entry which is preliminary data.</text>
</comment>
<sequence>MSLFRIAQISDIHITLKQNETAEGIDVIANFNRILDQVVSWAPDLLVLTGDLCFTRNDVKAYEYVKGKLDKCGLDYIVMAGNHDKSAPLAKAFGYSMTGRDLYALRDIPGYRLIFGDSSRHRVSSPHLEQLRSDLQTALKPVLFIHHPPAKAGVPFMDRKYPLINMDQLQEVLYTYPGRVPVFCGHYHNEKEFSYGNLDIYMTPSTYFQISDQTRDFAISSRNIGWRSIELSGRIETEVHHINLP</sequence>
<keyword evidence="2" id="KW-0378">Hydrolase</keyword>
<dbReference type="Gene3D" id="3.60.21.10">
    <property type="match status" value="1"/>
</dbReference>
<evidence type="ECO:0000256" key="2">
    <source>
        <dbReference type="ARBA" id="ARBA00022801"/>
    </source>
</evidence>
<dbReference type="InterPro" id="IPR050884">
    <property type="entry name" value="CNP_phosphodiesterase-III"/>
</dbReference>
<gene>
    <name evidence="6" type="ORF">HNR50_004269</name>
</gene>
<evidence type="ECO:0000259" key="5">
    <source>
        <dbReference type="Pfam" id="PF00149"/>
    </source>
</evidence>
<keyword evidence="3" id="KW-0408">Iron</keyword>
<dbReference type="GO" id="GO:0046872">
    <property type="term" value="F:metal ion binding"/>
    <property type="evidence" value="ECO:0007669"/>
    <property type="project" value="UniProtKB-KW"/>
</dbReference>
<evidence type="ECO:0000256" key="3">
    <source>
        <dbReference type="ARBA" id="ARBA00023004"/>
    </source>
</evidence>
<dbReference type="InterPro" id="IPR029052">
    <property type="entry name" value="Metallo-depent_PP-like"/>
</dbReference>
<dbReference type="RefSeq" id="WP_184748804.1">
    <property type="nucleotide sequence ID" value="NZ_JACHGJ010000013.1"/>
</dbReference>